<comment type="similarity">
    <text evidence="8 9">Belongs to the TonB-dependent receptor family.</text>
</comment>
<dbReference type="FunFam" id="2.170.130.10:FF:000008">
    <property type="entry name" value="SusC/RagA family TonB-linked outer membrane protein"/>
    <property type="match status" value="1"/>
</dbReference>
<keyword evidence="3 8" id="KW-1134">Transmembrane beta strand</keyword>
<evidence type="ECO:0000256" key="6">
    <source>
        <dbReference type="ARBA" id="ARBA00023136"/>
    </source>
</evidence>
<evidence type="ECO:0000256" key="7">
    <source>
        <dbReference type="ARBA" id="ARBA00023237"/>
    </source>
</evidence>
<evidence type="ECO:0000256" key="8">
    <source>
        <dbReference type="PROSITE-ProRule" id="PRU01360"/>
    </source>
</evidence>
<dbReference type="Gene3D" id="2.60.40.1120">
    <property type="entry name" value="Carboxypeptidase-like, regulatory domain"/>
    <property type="match status" value="1"/>
</dbReference>
<accession>A0A368JQV7</accession>
<dbReference type="InterPro" id="IPR008969">
    <property type="entry name" value="CarboxyPept-like_regulatory"/>
</dbReference>
<evidence type="ECO:0000256" key="3">
    <source>
        <dbReference type="ARBA" id="ARBA00022452"/>
    </source>
</evidence>
<dbReference type="InterPro" id="IPR023997">
    <property type="entry name" value="TonB-dep_OMP_SusC/RagA_CS"/>
</dbReference>
<dbReference type="Pfam" id="PF00593">
    <property type="entry name" value="TonB_dep_Rec_b-barrel"/>
    <property type="match status" value="1"/>
</dbReference>
<evidence type="ECO:0000256" key="4">
    <source>
        <dbReference type="ARBA" id="ARBA00022692"/>
    </source>
</evidence>
<dbReference type="InterPro" id="IPR000531">
    <property type="entry name" value="Beta-barrel_TonB"/>
</dbReference>
<evidence type="ECO:0000313" key="13">
    <source>
        <dbReference type="Proteomes" id="UP000253383"/>
    </source>
</evidence>
<dbReference type="RefSeq" id="WP_114406970.1">
    <property type="nucleotide sequence ID" value="NZ_QOWE01000012.1"/>
</dbReference>
<dbReference type="GO" id="GO:0009279">
    <property type="term" value="C:cell outer membrane"/>
    <property type="evidence" value="ECO:0007669"/>
    <property type="project" value="UniProtKB-SubCell"/>
</dbReference>
<evidence type="ECO:0000313" key="12">
    <source>
        <dbReference type="EMBL" id="RCR68551.1"/>
    </source>
</evidence>
<evidence type="ECO:0000256" key="1">
    <source>
        <dbReference type="ARBA" id="ARBA00004571"/>
    </source>
</evidence>
<dbReference type="SUPFAM" id="SSF56935">
    <property type="entry name" value="Porins"/>
    <property type="match status" value="1"/>
</dbReference>
<dbReference type="OrthoDB" id="9768177at2"/>
<protein>
    <submittedName>
        <fullName evidence="12">TonB-dependent receptor</fullName>
    </submittedName>
</protein>
<evidence type="ECO:0000256" key="9">
    <source>
        <dbReference type="RuleBase" id="RU003357"/>
    </source>
</evidence>
<dbReference type="InterPro" id="IPR039426">
    <property type="entry name" value="TonB-dep_rcpt-like"/>
</dbReference>
<evidence type="ECO:0000256" key="5">
    <source>
        <dbReference type="ARBA" id="ARBA00023077"/>
    </source>
</evidence>
<dbReference type="Gene3D" id="2.170.130.10">
    <property type="entry name" value="TonB-dependent receptor, plug domain"/>
    <property type="match status" value="1"/>
</dbReference>
<dbReference type="InterPro" id="IPR037066">
    <property type="entry name" value="Plug_dom_sf"/>
</dbReference>
<keyword evidence="6 8" id="KW-0472">Membrane</keyword>
<reference evidence="12 13" key="1">
    <citation type="submission" date="2018-07" db="EMBL/GenBank/DDBJ databases">
        <title>Genome analysis of Larkinella rosea.</title>
        <authorList>
            <person name="Zhou Z."/>
            <person name="Wang G."/>
        </authorList>
    </citation>
    <scope>NUCLEOTIDE SEQUENCE [LARGE SCALE GENOMIC DNA]</scope>
    <source>
        <strain evidence="13">zzj9</strain>
    </source>
</reference>
<keyword evidence="4 8" id="KW-0812">Transmembrane</keyword>
<evidence type="ECO:0000256" key="2">
    <source>
        <dbReference type="ARBA" id="ARBA00022448"/>
    </source>
</evidence>
<dbReference type="InterPro" id="IPR036942">
    <property type="entry name" value="Beta-barrel_TonB_sf"/>
</dbReference>
<keyword evidence="13" id="KW-1185">Reference proteome</keyword>
<keyword evidence="7 8" id="KW-0998">Cell outer membrane</keyword>
<feature type="domain" description="TonB-dependent receptor-like beta-barrel" evidence="10">
    <location>
        <begin position="415"/>
        <end position="970"/>
    </location>
</feature>
<dbReference type="AlphaFoldDB" id="A0A368JQV7"/>
<comment type="subcellular location">
    <subcellularLocation>
        <location evidence="1 8">Cell outer membrane</location>
        <topology evidence="1 8">Multi-pass membrane protein</topology>
    </subcellularLocation>
</comment>
<dbReference type="Pfam" id="PF13715">
    <property type="entry name" value="CarbopepD_reg_2"/>
    <property type="match status" value="1"/>
</dbReference>
<dbReference type="PROSITE" id="PS52016">
    <property type="entry name" value="TONB_DEPENDENT_REC_3"/>
    <property type="match status" value="1"/>
</dbReference>
<dbReference type="Gene3D" id="2.40.170.20">
    <property type="entry name" value="TonB-dependent receptor, beta-barrel domain"/>
    <property type="match status" value="1"/>
</dbReference>
<name>A0A368JQV7_9BACT</name>
<dbReference type="Proteomes" id="UP000253383">
    <property type="component" value="Unassembled WGS sequence"/>
</dbReference>
<dbReference type="NCBIfam" id="TIGR04057">
    <property type="entry name" value="SusC_RagA_signa"/>
    <property type="match status" value="1"/>
</dbReference>
<dbReference type="NCBIfam" id="TIGR04056">
    <property type="entry name" value="OMP_RagA_SusC"/>
    <property type="match status" value="1"/>
</dbReference>
<evidence type="ECO:0000259" key="10">
    <source>
        <dbReference type="Pfam" id="PF00593"/>
    </source>
</evidence>
<dbReference type="InterPro" id="IPR012910">
    <property type="entry name" value="Plug_dom"/>
</dbReference>
<feature type="domain" description="TonB-dependent receptor plug" evidence="11">
    <location>
        <begin position="119"/>
        <end position="240"/>
    </location>
</feature>
<keyword evidence="2 8" id="KW-0813">Transport</keyword>
<sequence>MRKRYTFLSCWFLFIILSGNLAFGQTRRVTGRVTATQDGSTLPGVNVVVKGTTIGVSTDADGNYSINVPDDKNILTFSSIALISQDIPVNKRSVINLQMAEAVNELAQVVVTGYNSVQKKDITGSMVSVTADKFKEIPVTSFDQALQGQAAGVLVTQSSGTPGGGITVRVRGSTSITASNRPLFIVDGVPVEDGLLSSRDFGGQTDNAFSLLNPNDIESLQVLKDASAKAIYGSRAANGVVLITTKKGKANQKTTFTAEVQRGVTEIVRRPDLLNSSELLDLQREAVINAGQDPDKLGLIKGVTDGINTDWVDAVLRRGLYQQYQLSASGGTDKTHFYISGNYRDEEGIQLNNRLTRMSGKFSFDHKANSALSFGTDISLSRTLNKRVKGDNFLDGVYSGALKSLPFHSPYNEQGKLYGPNDPNYAGFPNFNPVAQALLPRFDTYTVKMLGGLWAEYELLQNLRFRSKVSIDYNQVTEDQFESSQTAIGGYLESVGGRGYGVFTSGTYTTFINTNTLTYNVLLNEKNRFNFLAGFEILQRQERSGSTTGRLFPSDDFTYITSAGIVDNGFSNLLKSGLISTFGEVRYDYDDRYLATLTARYDGSSRFGQDRQFGLFPSASVGWRISQEKFMESFRFLNDLKFRASYGFTGNERIGDYQFLGTWASVTYSGATGLGPEALANPTLQWERTREANLGLDASLYNGRLSLSFDVYDNLTDRLLFAQPIPSTTGFGTLQGNIGKISNRGIELMVSTVNFDRGGFKWNTDLNLSRNVNKVVELANEGPLFRGYSANGVGSTNAVVQGEPLGTFWGLKFLGVDPATGDAIYDDINGDGRINTEDGQVIGNAQPKLFGGLTNRFSFKGFDLNVFFQGSYGNKMLNFTSTSTINTGADLQSNQSRKALERWQKPGDITSVPRYVYQNTYNNYHSSRFLEDGSYLRLKNVSLGYNLPKKYVERFRIVSNARIFASATNLWTLTRYSGPDPEVSTLDGSTTAQGIDFFTIPQYKTMMVGITLNL</sequence>
<gene>
    <name evidence="12" type="ORF">DUE52_15650</name>
</gene>
<evidence type="ECO:0000259" key="11">
    <source>
        <dbReference type="Pfam" id="PF07715"/>
    </source>
</evidence>
<proteinExistence type="inferred from homology"/>
<keyword evidence="12" id="KW-0675">Receptor</keyword>
<dbReference type="InterPro" id="IPR023996">
    <property type="entry name" value="TonB-dep_OMP_SusC/RagA"/>
</dbReference>
<dbReference type="SUPFAM" id="SSF49464">
    <property type="entry name" value="Carboxypeptidase regulatory domain-like"/>
    <property type="match status" value="1"/>
</dbReference>
<organism evidence="12 13">
    <name type="scientific">Larkinella punicea</name>
    <dbReference type="NCBI Taxonomy" id="2315727"/>
    <lineage>
        <taxon>Bacteria</taxon>
        <taxon>Pseudomonadati</taxon>
        <taxon>Bacteroidota</taxon>
        <taxon>Cytophagia</taxon>
        <taxon>Cytophagales</taxon>
        <taxon>Spirosomataceae</taxon>
        <taxon>Larkinella</taxon>
    </lineage>
</organism>
<dbReference type="EMBL" id="QOWE01000012">
    <property type="protein sequence ID" value="RCR68551.1"/>
    <property type="molecule type" value="Genomic_DNA"/>
</dbReference>
<dbReference type="Pfam" id="PF07715">
    <property type="entry name" value="Plug"/>
    <property type="match status" value="1"/>
</dbReference>
<keyword evidence="5 9" id="KW-0798">TonB box</keyword>
<comment type="caution">
    <text evidence="12">The sequence shown here is derived from an EMBL/GenBank/DDBJ whole genome shotgun (WGS) entry which is preliminary data.</text>
</comment>